<dbReference type="InterPro" id="IPR001789">
    <property type="entry name" value="Sig_transdc_resp-reg_receiver"/>
</dbReference>
<keyword evidence="3 8" id="KW-0238">DNA-binding</keyword>
<dbReference type="PANTHER" id="PTHR43214">
    <property type="entry name" value="TWO-COMPONENT RESPONSE REGULATOR"/>
    <property type="match status" value="1"/>
</dbReference>
<evidence type="ECO:0000313" key="8">
    <source>
        <dbReference type="EMBL" id="RFS83029.1"/>
    </source>
</evidence>
<name>A0A372GD27_9ACTN</name>
<feature type="domain" description="HTH luxR-type" evidence="6">
    <location>
        <begin position="150"/>
        <end position="215"/>
    </location>
</feature>
<sequence length="225" mass="24347">MTVRVLVHDQQTLTLLGVRTVLEAERDIEVVRETRDAHRLVALTREHAPDVVLVGLPLPDTDVLDLVRRILDVGAEHAPGVIVMTTPTHEDSLLDALRAGVRGVASKESPPSELVRTIRSVAAGGAVLTSTMTRHLLEWASRVPMASRAQTSVVDALSRRERTVLELVSSGMSDEEVAAELHVSTATVRSHIHHITSKLGMSGRTQVVAFAYRQGLVVEAPTTAC</sequence>
<dbReference type="Proteomes" id="UP000262882">
    <property type="component" value="Unassembled WGS sequence"/>
</dbReference>
<dbReference type="AlphaFoldDB" id="A0A372GD27"/>
<dbReference type="InterPro" id="IPR016032">
    <property type="entry name" value="Sig_transdc_resp-reg_C-effctor"/>
</dbReference>
<keyword evidence="2" id="KW-0805">Transcription regulation</keyword>
<keyword evidence="4" id="KW-0804">Transcription</keyword>
<dbReference type="GO" id="GO:0003677">
    <property type="term" value="F:DNA binding"/>
    <property type="evidence" value="ECO:0007669"/>
    <property type="project" value="UniProtKB-KW"/>
</dbReference>
<dbReference type="PRINTS" id="PR00038">
    <property type="entry name" value="HTHLUXR"/>
</dbReference>
<dbReference type="InterPro" id="IPR011006">
    <property type="entry name" value="CheY-like_superfamily"/>
</dbReference>
<dbReference type="SMART" id="SM00421">
    <property type="entry name" value="HTH_LUXR"/>
    <property type="match status" value="1"/>
</dbReference>
<dbReference type="Pfam" id="PF00196">
    <property type="entry name" value="GerE"/>
    <property type="match status" value="1"/>
</dbReference>
<evidence type="ECO:0000256" key="5">
    <source>
        <dbReference type="PROSITE-ProRule" id="PRU00169"/>
    </source>
</evidence>
<dbReference type="CDD" id="cd17535">
    <property type="entry name" value="REC_NarL-like"/>
    <property type="match status" value="1"/>
</dbReference>
<keyword evidence="9" id="KW-1185">Reference proteome</keyword>
<dbReference type="GO" id="GO:0000160">
    <property type="term" value="P:phosphorelay signal transduction system"/>
    <property type="evidence" value="ECO:0007669"/>
    <property type="project" value="InterPro"/>
</dbReference>
<dbReference type="Gene3D" id="3.40.50.2300">
    <property type="match status" value="1"/>
</dbReference>
<dbReference type="Pfam" id="PF00072">
    <property type="entry name" value="Response_reg"/>
    <property type="match status" value="1"/>
</dbReference>
<feature type="domain" description="Response regulatory" evidence="7">
    <location>
        <begin position="4"/>
        <end position="122"/>
    </location>
</feature>
<comment type="caution">
    <text evidence="8">The sequence shown here is derived from an EMBL/GenBank/DDBJ whole genome shotgun (WGS) entry which is preliminary data.</text>
</comment>
<reference evidence="8 9" key="1">
    <citation type="submission" date="2018-08" db="EMBL/GenBank/DDBJ databases">
        <title>Actinomadura spongicola sp. nov., isolated from marine sponge Leucetta chagosensis.</title>
        <authorList>
            <person name="Li L."/>
            <person name="Lin H.W."/>
        </authorList>
    </citation>
    <scope>NUCLEOTIDE SEQUENCE [LARGE SCALE GENOMIC DNA]</scope>
    <source>
        <strain evidence="8 9">LHW52907</strain>
    </source>
</reference>
<dbReference type="SUPFAM" id="SSF52172">
    <property type="entry name" value="CheY-like"/>
    <property type="match status" value="1"/>
</dbReference>
<evidence type="ECO:0000256" key="3">
    <source>
        <dbReference type="ARBA" id="ARBA00023125"/>
    </source>
</evidence>
<evidence type="ECO:0000259" key="6">
    <source>
        <dbReference type="PROSITE" id="PS50043"/>
    </source>
</evidence>
<dbReference type="SUPFAM" id="SSF46894">
    <property type="entry name" value="C-terminal effector domain of the bipartite response regulators"/>
    <property type="match status" value="1"/>
</dbReference>
<evidence type="ECO:0000313" key="9">
    <source>
        <dbReference type="Proteomes" id="UP000262882"/>
    </source>
</evidence>
<keyword evidence="1" id="KW-0597">Phosphoprotein</keyword>
<dbReference type="OrthoDB" id="161302at2"/>
<evidence type="ECO:0000256" key="2">
    <source>
        <dbReference type="ARBA" id="ARBA00023015"/>
    </source>
</evidence>
<dbReference type="PROSITE" id="PS50043">
    <property type="entry name" value="HTH_LUXR_2"/>
    <property type="match status" value="1"/>
</dbReference>
<gene>
    <name evidence="8" type="ORF">D0T12_22810</name>
</gene>
<dbReference type="PANTHER" id="PTHR43214:SF24">
    <property type="entry name" value="TRANSCRIPTIONAL REGULATORY PROTEIN NARL-RELATED"/>
    <property type="match status" value="1"/>
</dbReference>
<dbReference type="InterPro" id="IPR058245">
    <property type="entry name" value="NreC/VraR/RcsB-like_REC"/>
</dbReference>
<dbReference type="InterPro" id="IPR039420">
    <property type="entry name" value="WalR-like"/>
</dbReference>
<dbReference type="RefSeq" id="WP_117401725.1">
    <property type="nucleotide sequence ID" value="NZ_QVNQ01000007.1"/>
</dbReference>
<dbReference type="PROSITE" id="PS50110">
    <property type="entry name" value="RESPONSE_REGULATORY"/>
    <property type="match status" value="1"/>
</dbReference>
<evidence type="ECO:0000256" key="1">
    <source>
        <dbReference type="ARBA" id="ARBA00022553"/>
    </source>
</evidence>
<dbReference type="InterPro" id="IPR000792">
    <property type="entry name" value="Tscrpt_reg_LuxR_C"/>
</dbReference>
<dbReference type="SMART" id="SM00448">
    <property type="entry name" value="REC"/>
    <property type="match status" value="1"/>
</dbReference>
<accession>A0A372GD27</accession>
<organism evidence="8 9">
    <name type="scientific">Actinomadura spongiicola</name>
    <dbReference type="NCBI Taxonomy" id="2303421"/>
    <lineage>
        <taxon>Bacteria</taxon>
        <taxon>Bacillati</taxon>
        <taxon>Actinomycetota</taxon>
        <taxon>Actinomycetes</taxon>
        <taxon>Streptosporangiales</taxon>
        <taxon>Thermomonosporaceae</taxon>
        <taxon>Actinomadura</taxon>
    </lineage>
</organism>
<dbReference type="GO" id="GO:0006355">
    <property type="term" value="P:regulation of DNA-templated transcription"/>
    <property type="evidence" value="ECO:0007669"/>
    <property type="project" value="InterPro"/>
</dbReference>
<evidence type="ECO:0000259" key="7">
    <source>
        <dbReference type="PROSITE" id="PS50110"/>
    </source>
</evidence>
<proteinExistence type="predicted"/>
<comment type="caution">
    <text evidence="5">Lacks conserved residue(s) required for the propagation of feature annotation.</text>
</comment>
<dbReference type="EMBL" id="QVNQ01000007">
    <property type="protein sequence ID" value="RFS83029.1"/>
    <property type="molecule type" value="Genomic_DNA"/>
</dbReference>
<protein>
    <submittedName>
        <fullName evidence="8">DNA-binding response regulator</fullName>
    </submittedName>
</protein>
<evidence type="ECO:0000256" key="4">
    <source>
        <dbReference type="ARBA" id="ARBA00023163"/>
    </source>
</evidence>
<dbReference type="CDD" id="cd06170">
    <property type="entry name" value="LuxR_C_like"/>
    <property type="match status" value="1"/>
</dbReference>